<evidence type="ECO:0000256" key="2">
    <source>
        <dbReference type="ARBA" id="ARBA00022448"/>
    </source>
</evidence>
<reference evidence="17 18" key="1">
    <citation type="submission" date="2017-06" db="EMBL/GenBank/DDBJ databases">
        <title>A platform for efficient transgenesis in Macrostomum lignano, a flatworm model organism for stem cell research.</title>
        <authorList>
            <person name="Berezikov E."/>
        </authorList>
    </citation>
    <scope>NUCLEOTIDE SEQUENCE [LARGE SCALE GENOMIC DNA]</scope>
    <source>
        <strain evidence="17">DV1</strain>
        <tissue evidence="17">Whole organism</tissue>
    </source>
</reference>
<gene>
    <name evidence="17" type="ORF">BOX15_Mlig006500g1</name>
</gene>
<dbReference type="SMART" id="SM00248">
    <property type="entry name" value="ANK"/>
    <property type="match status" value="5"/>
</dbReference>
<feature type="compositionally biased region" description="Basic residues" evidence="14">
    <location>
        <begin position="224"/>
        <end position="233"/>
    </location>
</feature>
<dbReference type="GO" id="GO:0005262">
    <property type="term" value="F:calcium channel activity"/>
    <property type="evidence" value="ECO:0007669"/>
    <property type="project" value="UniProtKB-KW"/>
</dbReference>
<keyword evidence="9 15" id="KW-1133">Transmembrane helix</keyword>
<dbReference type="AlphaFoldDB" id="A0A267H5B1"/>
<keyword evidence="10" id="KW-0406">Ion transport</keyword>
<dbReference type="PROSITE" id="PS50297">
    <property type="entry name" value="ANK_REP_REGION"/>
    <property type="match status" value="1"/>
</dbReference>
<dbReference type="Pfam" id="PF12796">
    <property type="entry name" value="Ank_2"/>
    <property type="match status" value="1"/>
</dbReference>
<sequence length="1149" mass="125581">MNECGCPVSCLSLLKATLCRIRSAKQQGKEKATTTAAAIEDTEWRKLSIAEAGDSAGFGMNDSREGGGGGGGCCCCPCCCSRRQLSSEIVWEQCWSHHGALIRSRPIYQLLDLQGGGRLVEAYESGGIAGARALILTEVAPFLYNGGAGREVSGAELIAGRLRQVGLASDEAVAPASGMAAGATGPAATIADSLRSSRTAVTTADEVLQDVEDSEDVDSEAREHRKNGVHRRQSVAAQSAATHEVCERQPQPPPPHPPVLEEEQQVPDYLYDCVRPVYPDNSRHRVCWDIEQRGMYGETLLHLCLVCDSPLHRQLAKALLSVFPNLAVDFFIGWEYFGHSSLHMAVMNKDLELVKLLVKCGAVIDQRAVGDFFRPEDQRQVNKAAITDYRGQSYLGEYPLAFACCVGSAEIYDFLLSCGAHPDSKDQFGNSVLHMLVIHNNTEIYRLAVKHHKKPANPKLTNSAGLNPISLAAKLGRKDVFNEIIDLSSSEMWRFANITCKVYPLTGVDTIGQSGRTDWNSAFMYIINGTTDQHLDMLEQGLINQLLYEKWQKYARARFLQRLLMLTIHIIIMSAAIYLRPLKSSSDTSATSSSLESDNSSLTTTASSVASTTTAAAAAVTISTQEVFRYVFECITVVNSLVTLFMHIDEVREQGVLDFLRGLGDAPPKTSFLIACLLISLALPVRIMSLLWTSNLETLTNAEETLLIIAAPCVWIYLLFFAGGTQLNGTFVTMIYKMIKGDMARFGIIYSIILVCFAQTYYFLFRDIDPNVSSVLSFSQPHTTVMTLLQMTLGDFKYDEFNYTNYTPLAKFVFAAFLILVPILLLNMLIAMMGNTYNLVNSRSQKEWIAMWAKIIVILERSYSPKQLLKFQSEYTIPVPGKDGEVGLMTILRTKKTLAFLRRTASNNWKRSCRKVLQLLRDHRASGSTRPFTFDGSEESLDTLRQQRARLIGLQKSVVRTQRYARVLKKMETSAMDSSVSAMQQDLEQSIDEILETVPDADGSSSAADKPQQQQHSLPKLSNSAFHILAAQDSPKTISLRSMVKRPPLVKQLSSFDDENSLLESVDSAISASDSKPADRSDSASSSKTLISGGGKPTGGGGGGGGGAASASSSAATSRSRLGQGAGAATKAALSIKKTLKRAKSPAKN</sequence>
<comment type="subcellular location">
    <subcellularLocation>
        <location evidence="1">Cell membrane</location>
        <topology evidence="1">Multi-pass membrane protein</topology>
    </subcellularLocation>
</comment>
<dbReference type="Gene3D" id="1.10.287.70">
    <property type="match status" value="1"/>
</dbReference>
<evidence type="ECO:0000256" key="15">
    <source>
        <dbReference type="SAM" id="Phobius"/>
    </source>
</evidence>
<keyword evidence="11 15" id="KW-0472">Membrane</keyword>
<dbReference type="PANTHER" id="PTHR10582">
    <property type="entry name" value="TRANSIENT RECEPTOR POTENTIAL ION CHANNEL PROTEIN"/>
    <property type="match status" value="1"/>
</dbReference>
<dbReference type="InterPro" id="IPR024862">
    <property type="entry name" value="TRPV"/>
</dbReference>
<keyword evidence="13" id="KW-0040">ANK repeat</keyword>
<feature type="transmembrane region" description="Helical" evidence="15">
    <location>
        <begin position="705"/>
        <end position="722"/>
    </location>
</feature>
<dbReference type="OrthoDB" id="533508at2759"/>
<keyword evidence="18" id="KW-1185">Reference proteome</keyword>
<evidence type="ECO:0000256" key="4">
    <source>
        <dbReference type="ARBA" id="ARBA00022568"/>
    </source>
</evidence>
<dbReference type="STRING" id="282301.A0A267H5B1"/>
<keyword evidence="8" id="KW-0106">Calcium</keyword>
<organism evidence="17 18">
    <name type="scientific">Macrostomum lignano</name>
    <dbReference type="NCBI Taxonomy" id="282301"/>
    <lineage>
        <taxon>Eukaryota</taxon>
        <taxon>Metazoa</taxon>
        <taxon>Spiralia</taxon>
        <taxon>Lophotrochozoa</taxon>
        <taxon>Platyhelminthes</taxon>
        <taxon>Rhabditophora</taxon>
        <taxon>Macrostomorpha</taxon>
        <taxon>Macrostomida</taxon>
        <taxon>Macrostomidae</taxon>
        <taxon>Macrostomum</taxon>
    </lineage>
</organism>
<evidence type="ECO:0000256" key="9">
    <source>
        <dbReference type="ARBA" id="ARBA00022989"/>
    </source>
</evidence>
<keyword evidence="2" id="KW-0813">Transport</keyword>
<keyword evidence="12" id="KW-0407">Ion channel</keyword>
<evidence type="ECO:0000256" key="5">
    <source>
        <dbReference type="ARBA" id="ARBA00022673"/>
    </source>
</evidence>
<comment type="caution">
    <text evidence="17">The sequence shown here is derived from an EMBL/GenBank/DDBJ whole genome shotgun (WGS) entry which is preliminary data.</text>
</comment>
<keyword evidence="5" id="KW-0107">Calcium channel</keyword>
<accession>A0A267H5B1</accession>
<dbReference type="InterPro" id="IPR002110">
    <property type="entry name" value="Ankyrin_rpt"/>
</dbReference>
<keyword evidence="4" id="KW-0109">Calcium transport</keyword>
<evidence type="ECO:0000256" key="6">
    <source>
        <dbReference type="ARBA" id="ARBA00022692"/>
    </source>
</evidence>
<feature type="region of interest" description="Disordered" evidence="14">
    <location>
        <begin position="211"/>
        <end position="261"/>
    </location>
</feature>
<feature type="repeat" description="ANK" evidence="13">
    <location>
        <begin position="337"/>
        <end position="369"/>
    </location>
</feature>
<dbReference type="Proteomes" id="UP000215902">
    <property type="component" value="Unassembled WGS sequence"/>
</dbReference>
<evidence type="ECO:0000256" key="1">
    <source>
        <dbReference type="ARBA" id="ARBA00004651"/>
    </source>
</evidence>
<evidence type="ECO:0000256" key="11">
    <source>
        <dbReference type="ARBA" id="ARBA00023136"/>
    </source>
</evidence>
<feature type="transmembrane region" description="Helical" evidence="15">
    <location>
        <begin position="671"/>
        <end position="693"/>
    </location>
</feature>
<evidence type="ECO:0000256" key="3">
    <source>
        <dbReference type="ARBA" id="ARBA00022475"/>
    </source>
</evidence>
<evidence type="ECO:0000313" key="18">
    <source>
        <dbReference type="Proteomes" id="UP000215902"/>
    </source>
</evidence>
<dbReference type="SUPFAM" id="SSF48403">
    <property type="entry name" value="Ankyrin repeat"/>
    <property type="match status" value="1"/>
</dbReference>
<name>A0A267H5B1_9PLAT</name>
<keyword evidence="3" id="KW-1003">Cell membrane</keyword>
<dbReference type="GO" id="GO:0005886">
    <property type="term" value="C:plasma membrane"/>
    <property type="evidence" value="ECO:0007669"/>
    <property type="project" value="UniProtKB-SubCell"/>
</dbReference>
<feature type="compositionally biased region" description="Gly residues" evidence="14">
    <location>
        <begin position="1092"/>
        <end position="1108"/>
    </location>
</feature>
<feature type="transmembrane region" description="Helical" evidence="15">
    <location>
        <begin position="812"/>
        <end position="833"/>
    </location>
</feature>
<evidence type="ECO:0000256" key="13">
    <source>
        <dbReference type="PROSITE-ProRule" id="PRU00023"/>
    </source>
</evidence>
<feature type="domain" description="Ion transport" evidence="16">
    <location>
        <begin position="623"/>
        <end position="844"/>
    </location>
</feature>
<evidence type="ECO:0000256" key="7">
    <source>
        <dbReference type="ARBA" id="ARBA00022737"/>
    </source>
</evidence>
<evidence type="ECO:0000313" key="17">
    <source>
        <dbReference type="EMBL" id="PAA93491.1"/>
    </source>
</evidence>
<evidence type="ECO:0000256" key="14">
    <source>
        <dbReference type="SAM" id="MobiDB-lite"/>
    </source>
</evidence>
<protein>
    <recommendedName>
        <fullName evidence="16">Ion transport domain-containing protein</fullName>
    </recommendedName>
</protein>
<dbReference type="PROSITE" id="PS50088">
    <property type="entry name" value="ANK_REPEAT"/>
    <property type="match status" value="2"/>
</dbReference>
<dbReference type="Gene3D" id="1.25.40.20">
    <property type="entry name" value="Ankyrin repeat-containing domain"/>
    <property type="match status" value="1"/>
</dbReference>
<evidence type="ECO:0000256" key="8">
    <source>
        <dbReference type="ARBA" id="ARBA00022837"/>
    </source>
</evidence>
<proteinExistence type="predicted"/>
<feature type="compositionally biased region" description="Low complexity" evidence="14">
    <location>
        <begin position="1109"/>
        <end position="1118"/>
    </location>
</feature>
<dbReference type="Pfam" id="PF00520">
    <property type="entry name" value="Ion_trans"/>
    <property type="match status" value="1"/>
</dbReference>
<feature type="transmembrane region" description="Helical" evidence="15">
    <location>
        <begin position="559"/>
        <end position="579"/>
    </location>
</feature>
<keyword evidence="6 15" id="KW-0812">Transmembrane</keyword>
<evidence type="ECO:0000256" key="12">
    <source>
        <dbReference type="ARBA" id="ARBA00023303"/>
    </source>
</evidence>
<keyword evidence="7" id="KW-0677">Repeat</keyword>
<dbReference type="PANTHER" id="PTHR10582:SF2">
    <property type="entry name" value="INACTIVE"/>
    <property type="match status" value="1"/>
</dbReference>
<feature type="transmembrane region" description="Helical" evidence="15">
    <location>
        <begin position="743"/>
        <end position="764"/>
    </location>
</feature>
<dbReference type="EMBL" id="NIVC01000027">
    <property type="protein sequence ID" value="PAA93491.1"/>
    <property type="molecule type" value="Genomic_DNA"/>
</dbReference>
<dbReference type="InterPro" id="IPR005821">
    <property type="entry name" value="Ion_trans_dom"/>
</dbReference>
<dbReference type="GO" id="GO:0098703">
    <property type="term" value="P:calcium ion import across plasma membrane"/>
    <property type="evidence" value="ECO:0007669"/>
    <property type="project" value="TreeGrafter"/>
</dbReference>
<feature type="region of interest" description="Disordered" evidence="14">
    <location>
        <begin position="1068"/>
        <end position="1149"/>
    </location>
</feature>
<evidence type="ECO:0000256" key="10">
    <source>
        <dbReference type="ARBA" id="ARBA00023065"/>
    </source>
</evidence>
<dbReference type="Pfam" id="PF00023">
    <property type="entry name" value="Ank"/>
    <property type="match status" value="1"/>
</dbReference>
<evidence type="ECO:0000259" key="16">
    <source>
        <dbReference type="Pfam" id="PF00520"/>
    </source>
</evidence>
<dbReference type="InterPro" id="IPR036770">
    <property type="entry name" value="Ankyrin_rpt-contain_sf"/>
</dbReference>
<feature type="repeat" description="ANK" evidence="13">
    <location>
        <begin position="395"/>
        <end position="427"/>
    </location>
</feature>
<feature type="compositionally biased region" description="Basic residues" evidence="14">
    <location>
        <begin position="1138"/>
        <end position="1149"/>
    </location>
</feature>